<evidence type="ECO:0000256" key="1">
    <source>
        <dbReference type="SAM" id="MobiDB-lite"/>
    </source>
</evidence>
<organism evidence="2 3">
    <name type="scientific">Fodinisporobacter ferrooxydans</name>
    <dbReference type="NCBI Taxonomy" id="2901836"/>
    <lineage>
        <taxon>Bacteria</taxon>
        <taxon>Bacillati</taxon>
        <taxon>Bacillota</taxon>
        <taxon>Bacilli</taxon>
        <taxon>Bacillales</taxon>
        <taxon>Alicyclobacillaceae</taxon>
        <taxon>Fodinisporobacter</taxon>
    </lineage>
</organism>
<dbReference type="EMBL" id="CP089291">
    <property type="protein sequence ID" value="UOF91075.1"/>
    <property type="molecule type" value="Genomic_DNA"/>
</dbReference>
<keyword evidence="3" id="KW-1185">Reference proteome</keyword>
<feature type="region of interest" description="Disordered" evidence="1">
    <location>
        <begin position="116"/>
        <end position="143"/>
    </location>
</feature>
<feature type="compositionally biased region" description="Low complexity" evidence="1">
    <location>
        <begin position="1"/>
        <end position="25"/>
    </location>
</feature>
<accession>A0ABY4CKN4</accession>
<evidence type="ECO:0000313" key="2">
    <source>
        <dbReference type="EMBL" id="UOF91075.1"/>
    </source>
</evidence>
<feature type="compositionally biased region" description="Low complexity" evidence="1">
    <location>
        <begin position="116"/>
        <end position="132"/>
    </location>
</feature>
<gene>
    <name evidence="2" type="ORF">LSG31_02090</name>
</gene>
<feature type="region of interest" description="Disordered" evidence="1">
    <location>
        <begin position="1"/>
        <end position="39"/>
    </location>
</feature>
<feature type="compositionally biased region" description="Polar residues" evidence="1">
    <location>
        <begin position="197"/>
        <end position="215"/>
    </location>
</feature>
<reference evidence="2" key="1">
    <citation type="submission" date="2021-12" db="EMBL/GenBank/DDBJ databases">
        <title>Alicyclobacillaceae gen. nov., sp. nov., isolated from chalcocite enrichment system.</title>
        <authorList>
            <person name="Jiang Z."/>
        </authorList>
    </citation>
    <scope>NUCLEOTIDE SEQUENCE</scope>
    <source>
        <strain evidence="2">MYW30-H2</strain>
    </source>
</reference>
<feature type="region of interest" description="Disordered" evidence="1">
    <location>
        <begin position="166"/>
        <end position="215"/>
    </location>
</feature>
<sequence>MTNPNVNTQNQQPFAESGNPNNLGEENNRNHKTHPYGLPVNPPYGAPGMYPYGHMPYGYGHMYHPYWHHHHHYGWHHPYYGHMQTYPYGMYGGYGYPYYNRDFSFAYQQPAFFEQPQVQAQPQTQQQVDQQPSASFGQPAGYPYGTPGFETNGGFPYGPVSPTPFYGVQNQGIGRNPAQGGQVIQGTSTPVRKAKSESNSYRGAEGSASQQQSAN</sequence>
<proteinExistence type="predicted"/>
<protein>
    <recommendedName>
        <fullName evidence="4">Spore coat protein</fullName>
    </recommendedName>
</protein>
<dbReference type="RefSeq" id="WP_347437766.1">
    <property type="nucleotide sequence ID" value="NZ_CP089291.1"/>
</dbReference>
<dbReference type="Proteomes" id="UP000830167">
    <property type="component" value="Chromosome"/>
</dbReference>
<name>A0ABY4CKN4_9BACL</name>
<evidence type="ECO:0000313" key="3">
    <source>
        <dbReference type="Proteomes" id="UP000830167"/>
    </source>
</evidence>
<evidence type="ECO:0008006" key="4">
    <source>
        <dbReference type="Google" id="ProtNLM"/>
    </source>
</evidence>